<sequence length="322" mass="35028">MANRGLGRTKLGYGRAQSMAGHSSCATSRVSWFGQVRAALSRSRERSAERPRTFQPCYLPDCWKTAAWNGQHRRAQAARVTGGCNRPPRYNRTAAPIASPLQSIVPAPASAPKRDCSRCSSRPRVPAARLRQRPECMMLPDLRCRSLQYSIQSLISTLQAGPSVLDASAESTPAVWKRGGYARAQSCWCFASGADLKTFRRNPVAGSPVLFPGVDPPAPGHVGDPKFGCCNPAATRSSACVAWRAGGWVTWPGSAFRHGRQTRACLVTEGGRPRTQRGPLLEECELDYRMQRPWSSVSIVGGCGATFSPGTDIFPSIPLWWP</sequence>
<accession>A0A9P8VC92</accession>
<reference evidence="1" key="1">
    <citation type="journal article" date="2021" name="Nat. Commun.">
        <title>Genetic determinants of endophytism in the Arabidopsis root mycobiome.</title>
        <authorList>
            <person name="Mesny F."/>
            <person name="Miyauchi S."/>
            <person name="Thiergart T."/>
            <person name="Pickel B."/>
            <person name="Atanasova L."/>
            <person name="Karlsson M."/>
            <person name="Huettel B."/>
            <person name="Barry K.W."/>
            <person name="Haridas S."/>
            <person name="Chen C."/>
            <person name="Bauer D."/>
            <person name="Andreopoulos W."/>
            <person name="Pangilinan J."/>
            <person name="LaButti K."/>
            <person name="Riley R."/>
            <person name="Lipzen A."/>
            <person name="Clum A."/>
            <person name="Drula E."/>
            <person name="Henrissat B."/>
            <person name="Kohler A."/>
            <person name="Grigoriev I.V."/>
            <person name="Martin F.M."/>
            <person name="Hacquard S."/>
        </authorList>
    </citation>
    <scope>NUCLEOTIDE SEQUENCE</scope>
    <source>
        <strain evidence="1">MPI-SDFR-AT-0117</strain>
    </source>
</reference>
<name>A0A9P8VC92_9PEZI</name>
<keyword evidence="2" id="KW-1185">Reference proteome</keyword>
<protein>
    <submittedName>
        <fullName evidence="1">Uncharacterized protein</fullName>
    </submittedName>
</protein>
<gene>
    <name evidence="1" type="ORF">F5X68DRAFT_10739</name>
</gene>
<evidence type="ECO:0000313" key="1">
    <source>
        <dbReference type="EMBL" id="KAH6687450.1"/>
    </source>
</evidence>
<dbReference type="EMBL" id="JAGSXJ010000011">
    <property type="protein sequence ID" value="KAH6687450.1"/>
    <property type="molecule type" value="Genomic_DNA"/>
</dbReference>
<organism evidence="1 2">
    <name type="scientific">Plectosphaerella plurivora</name>
    <dbReference type="NCBI Taxonomy" id="936078"/>
    <lineage>
        <taxon>Eukaryota</taxon>
        <taxon>Fungi</taxon>
        <taxon>Dikarya</taxon>
        <taxon>Ascomycota</taxon>
        <taxon>Pezizomycotina</taxon>
        <taxon>Sordariomycetes</taxon>
        <taxon>Hypocreomycetidae</taxon>
        <taxon>Glomerellales</taxon>
        <taxon>Plectosphaerellaceae</taxon>
        <taxon>Plectosphaerella</taxon>
    </lineage>
</organism>
<comment type="caution">
    <text evidence="1">The sequence shown here is derived from an EMBL/GenBank/DDBJ whole genome shotgun (WGS) entry which is preliminary data.</text>
</comment>
<proteinExistence type="predicted"/>
<dbReference type="Proteomes" id="UP000770015">
    <property type="component" value="Unassembled WGS sequence"/>
</dbReference>
<dbReference type="AlphaFoldDB" id="A0A9P8VC92"/>
<evidence type="ECO:0000313" key="2">
    <source>
        <dbReference type="Proteomes" id="UP000770015"/>
    </source>
</evidence>